<feature type="binding site" evidence="10">
    <location>
        <position position="130"/>
    </location>
    <ligand>
        <name>L-citrulline</name>
        <dbReference type="ChEBI" id="CHEBI:57743"/>
    </ligand>
</feature>
<feature type="binding site" evidence="10">
    <location>
        <position position="179"/>
    </location>
    <ligand>
        <name>L-citrulline</name>
        <dbReference type="ChEBI" id="CHEBI:57743"/>
    </ligand>
</feature>
<accession>R9PQU4</accession>
<evidence type="ECO:0000256" key="3">
    <source>
        <dbReference type="ARBA" id="ARBA00012286"/>
    </source>
</evidence>
<evidence type="ECO:0000313" key="13">
    <source>
        <dbReference type="EMBL" id="GAD03719.1"/>
    </source>
</evidence>
<evidence type="ECO:0000259" key="12">
    <source>
        <dbReference type="Pfam" id="PF20979"/>
    </source>
</evidence>
<dbReference type="STRING" id="1331007.AALB_3799"/>
<keyword evidence="5 10" id="KW-0055">Arginine biosynthesis</keyword>
<dbReference type="GO" id="GO:0005737">
    <property type="term" value="C:cytoplasm"/>
    <property type="evidence" value="ECO:0007669"/>
    <property type="project" value="UniProtKB-SubCell"/>
</dbReference>
<comment type="pathway">
    <text evidence="1 10">Amino-acid biosynthesis; L-arginine biosynthesis; L-arginine from L-ornithine and carbamoyl phosphate: step 2/3.</text>
</comment>
<dbReference type="SUPFAM" id="SSF69864">
    <property type="entry name" value="Argininosuccinate synthetase, C-terminal domain"/>
    <property type="match status" value="1"/>
</dbReference>
<feature type="domain" description="Arginosuccinate synthase-like N-terminal" evidence="11">
    <location>
        <begin position="6"/>
        <end position="168"/>
    </location>
</feature>
<feature type="domain" description="Arginosuccinate synthase C-terminal" evidence="12">
    <location>
        <begin position="178"/>
        <end position="395"/>
    </location>
</feature>
<dbReference type="GO" id="GO:0000050">
    <property type="term" value="P:urea cycle"/>
    <property type="evidence" value="ECO:0007669"/>
    <property type="project" value="TreeGrafter"/>
</dbReference>
<feature type="binding site" evidence="10">
    <location>
        <position position="120"/>
    </location>
    <ligand>
        <name>ATP</name>
        <dbReference type="ChEBI" id="CHEBI:30616"/>
    </ligand>
</feature>
<dbReference type="OrthoDB" id="9801641at2"/>
<dbReference type="InterPro" id="IPR014729">
    <property type="entry name" value="Rossmann-like_a/b/a_fold"/>
</dbReference>
<reference evidence="13" key="1">
    <citation type="journal article" date="2013" name="Genome Announc.">
        <title>Draft Genome Sequence of Agarivorans albus Strain MKT 106T, an Agarolytic Marine Bacterium.</title>
        <authorList>
            <person name="Yasuike M."/>
            <person name="Nakamura Y."/>
            <person name="Kai W."/>
            <person name="Fujiwara A."/>
            <person name="Fukui Y."/>
            <person name="Satomi M."/>
            <person name="Sano M."/>
        </authorList>
    </citation>
    <scope>NUCLEOTIDE SEQUENCE [LARGE SCALE GENOMIC DNA]</scope>
</reference>
<protein>
    <recommendedName>
        <fullName evidence="3 10">Argininosuccinate synthase</fullName>
        <ecNumber evidence="3 10">6.3.4.5</ecNumber>
    </recommendedName>
    <alternativeName>
        <fullName evidence="10">Citrulline--aspartate ligase</fullName>
    </alternativeName>
</protein>
<dbReference type="InterPro" id="IPR023434">
    <property type="entry name" value="Arginosuc_synth_type_1_subfam"/>
</dbReference>
<dbReference type="PANTHER" id="PTHR11587">
    <property type="entry name" value="ARGININOSUCCINATE SYNTHASE"/>
    <property type="match status" value="1"/>
</dbReference>
<dbReference type="FunFam" id="3.40.50.620:FF:000019">
    <property type="entry name" value="Argininosuccinate synthase"/>
    <property type="match status" value="1"/>
</dbReference>
<dbReference type="PROSITE" id="PS00565">
    <property type="entry name" value="ARGININOSUCCIN_SYN_2"/>
    <property type="match status" value="1"/>
</dbReference>
<evidence type="ECO:0000256" key="6">
    <source>
        <dbReference type="ARBA" id="ARBA00022598"/>
    </source>
</evidence>
<evidence type="ECO:0000256" key="4">
    <source>
        <dbReference type="ARBA" id="ARBA00022490"/>
    </source>
</evidence>
<dbReference type="Pfam" id="PF00764">
    <property type="entry name" value="Arginosuc_synth"/>
    <property type="match status" value="1"/>
</dbReference>
<feature type="binding site" evidence="10">
    <location>
        <position position="95"/>
    </location>
    <ligand>
        <name>L-citrulline</name>
        <dbReference type="ChEBI" id="CHEBI:57743"/>
    </ligand>
</feature>
<evidence type="ECO:0000256" key="1">
    <source>
        <dbReference type="ARBA" id="ARBA00004967"/>
    </source>
</evidence>
<feature type="binding site" evidence="10">
    <location>
        <position position="276"/>
    </location>
    <ligand>
        <name>L-citrulline</name>
        <dbReference type="ChEBI" id="CHEBI:57743"/>
    </ligand>
</feature>
<keyword evidence="7 10" id="KW-0028">Amino-acid biosynthesis</keyword>
<proteinExistence type="inferred from homology"/>
<evidence type="ECO:0000256" key="7">
    <source>
        <dbReference type="ARBA" id="ARBA00022605"/>
    </source>
</evidence>
<evidence type="ECO:0000256" key="8">
    <source>
        <dbReference type="ARBA" id="ARBA00022741"/>
    </source>
</evidence>
<organism evidence="13 14">
    <name type="scientific">Agarivorans albus MKT 106</name>
    <dbReference type="NCBI Taxonomy" id="1331007"/>
    <lineage>
        <taxon>Bacteria</taxon>
        <taxon>Pseudomonadati</taxon>
        <taxon>Pseudomonadota</taxon>
        <taxon>Gammaproteobacteria</taxon>
        <taxon>Alteromonadales</taxon>
        <taxon>Alteromonadaceae</taxon>
        <taxon>Agarivorans</taxon>
    </lineage>
</organism>
<sequence>MSDIKKVVLAYSGGLDTSAIIPWLKETYNNCEIVAFCADVGQGEEELVGLEEKALASGASECYIVDLKEEFVADYIYPTIATGAVYEGTYLLGTSMARPIIAKAQVEVARKVGADAVCHGCTGKGNDQIRFESCFAALAPELTVIAPWREWDMESREDLLDYLAEHNIATTASATKIYSRDANAWHISHEGGELEDPWNEPSKGVWTLTVDPVDAPNEPEYVSLKVEQGRVVAVNDEALSPYQVVMKLNDIAAAHGVGRIDITENRTVGMKSRGCYETPGGTVIVAALRAIEELVLDKTSRVWREKVGQEMAHLVYDGRWFTPLCKSLIAASEAMAADANGDVVIKLYKGQAVAVQKRSPNSLYSEEFATFGEDQVYDQKHAEGFIRLYSLASRIRALNSK</sequence>
<feature type="binding site" evidence="10">
    <location>
        <position position="264"/>
    </location>
    <ligand>
        <name>L-citrulline</name>
        <dbReference type="ChEBI" id="CHEBI:57743"/>
    </ligand>
</feature>
<dbReference type="NCBIfam" id="TIGR00032">
    <property type="entry name" value="argG"/>
    <property type="match status" value="1"/>
</dbReference>
<dbReference type="InterPro" id="IPR018223">
    <property type="entry name" value="Arginosuc_synth_CS"/>
</dbReference>
<comment type="catalytic activity">
    <reaction evidence="10">
        <text>L-citrulline + L-aspartate + ATP = 2-(N(omega)-L-arginino)succinate + AMP + diphosphate + H(+)</text>
        <dbReference type="Rhea" id="RHEA:10932"/>
        <dbReference type="ChEBI" id="CHEBI:15378"/>
        <dbReference type="ChEBI" id="CHEBI:29991"/>
        <dbReference type="ChEBI" id="CHEBI:30616"/>
        <dbReference type="ChEBI" id="CHEBI:33019"/>
        <dbReference type="ChEBI" id="CHEBI:57472"/>
        <dbReference type="ChEBI" id="CHEBI:57743"/>
        <dbReference type="ChEBI" id="CHEBI:456215"/>
        <dbReference type="EC" id="6.3.4.5"/>
    </reaction>
</comment>
<dbReference type="UniPathway" id="UPA00068">
    <property type="reaction ID" value="UER00113"/>
</dbReference>
<feature type="binding site" evidence="10">
    <location>
        <begin position="10"/>
        <end position="18"/>
    </location>
    <ligand>
        <name>ATP</name>
        <dbReference type="ChEBI" id="CHEBI:30616"/>
    </ligand>
</feature>
<evidence type="ECO:0000259" key="11">
    <source>
        <dbReference type="Pfam" id="PF00764"/>
    </source>
</evidence>
<dbReference type="Gene3D" id="1.20.5.470">
    <property type="entry name" value="Single helix bin"/>
    <property type="match status" value="1"/>
</dbReference>
<comment type="subcellular location">
    <subcellularLocation>
        <location evidence="10">Cytoplasm</location>
    </subcellularLocation>
</comment>
<dbReference type="HAMAP" id="MF_00005">
    <property type="entry name" value="Arg_succ_synth_type1"/>
    <property type="match status" value="1"/>
</dbReference>
<dbReference type="PROSITE" id="PS00564">
    <property type="entry name" value="ARGININOSUCCIN_SYN_1"/>
    <property type="match status" value="1"/>
</dbReference>
<feature type="binding site" evidence="10">
    <location>
        <position position="188"/>
    </location>
    <ligand>
        <name>L-citrulline</name>
        <dbReference type="ChEBI" id="CHEBI:57743"/>
    </ligand>
</feature>
<dbReference type="Proteomes" id="UP000014461">
    <property type="component" value="Unassembled WGS sequence"/>
</dbReference>
<dbReference type="InterPro" id="IPR048268">
    <property type="entry name" value="Arginosuc_syn_C"/>
</dbReference>
<comment type="subunit">
    <text evidence="2 10">Homotetramer.</text>
</comment>
<dbReference type="PANTHER" id="PTHR11587:SF2">
    <property type="entry name" value="ARGININOSUCCINATE SYNTHASE"/>
    <property type="match status" value="1"/>
</dbReference>
<evidence type="ECO:0000256" key="5">
    <source>
        <dbReference type="ARBA" id="ARBA00022571"/>
    </source>
</evidence>
<dbReference type="GO" id="GO:0005524">
    <property type="term" value="F:ATP binding"/>
    <property type="evidence" value="ECO:0007669"/>
    <property type="project" value="UniProtKB-UniRule"/>
</dbReference>
<dbReference type="InterPro" id="IPR001518">
    <property type="entry name" value="Arginosuc_synth"/>
</dbReference>
<evidence type="ECO:0000256" key="2">
    <source>
        <dbReference type="ARBA" id="ARBA00011881"/>
    </source>
</evidence>
<dbReference type="Gene3D" id="3.40.50.620">
    <property type="entry name" value="HUPs"/>
    <property type="match status" value="1"/>
</dbReference>
<dbReference type="GO" id="GO:0006526">
    <property type="term" value="P:L-arginine biosynthetic process"/>
    <property type="evidence" value="ECO:0007669"/>
    <property type="project" value="UniProtKB-UniRule"/>
</dbReference>
<evidence type="ECO:0000313" key="14">
    <source>
        <dbReference type="Proteomes" id="UP000014461"/>
    </source>
</evidence>
<feature type="binding site" evidence="10">
    <location>
        <position position="38"/>
    </location>
    <ligand>
        <name>ATP</name>
        <dbReference type="ChEBI" id="CHEBI:30616"/>
    </ligand>
</feature>
<dbReference type="InterPro" id="IPR024074">
    <property type="entry name" value="AS_cat/multimer_dom_body"/>
</dbReference>
<dbReference type="NCBIfam" id="NF001770">
    <property type="entry name" value="PRK00509.1"/>
    <property type="match status" value="1"/>
</dbReference>
<evidence type="ECO:0000256" key="9">
    <source>
        <dbReference type="ARBA" id="ARBA00022840"/>
    </source>
</evidence>
<gene>
    <name evidence="10" type="primary">argG</name>
    <name evidence="13" type="ORF">AALB_3799</name>
</gene>
<dbReference type="FunFam" id="3.90.1260.10:FF:000007">
    <property type="entry name" value="Argininosuccinate synthase"/>
    <property type="match status" value="1"/>
</dbReference>
<keyword evidence="4 10" id="KW-0963">Cytoplasm</keyword>
<dbReference type="GO" id="GO:0000053">
    <property type="term" value="P:argininosuccinate metabolic process"/>
    <property type="evidence" value="ECO:0007669"/>
    <property type="project" value="TreeGrafter"/>
</dbReference>
<dbReference type="Pfam" id="PF20979">
    <property type="entry name" value="Arginosuc_syn_C"/>
    <property type="match status" value="1"/>
</dbReference>
<feature type="binding site" evidence="10">
    <location>
        <position position="127"/>
    </location>
    <ligand>
        <name>L-aspartate</name>
        <dbReference type="ChEBI" id="CHEBI:29991"/>
    </ligand>
</feature>
<comment type="similarity">
    <text evidence="10">Belongs to the argininosuccinate synthase family. Type 1 subfamily.</text>
</comment>
<feature type="binding site" evidence="10">
    <location>
        <position position="126"/>
    </location>
    <ligand>
        <name>L-citrulline</name>
        <dbReference type="ChEBI" id="CHEBI:57743"/>
    </ligand>
</feature>
<dbReference type="InterPro" id="IPR048267">
    <property type="entry name" value="Arginosuc_syn_N"/>
</dbReference>
<comment type="caution">
    <text evidence="13">The sequence shown here is derived from an EMBL/GenBank/DDBJ whole genome shotgun (WGS) entry which is preliminary data.</text>
</comment>
<dbReference type="EMBL" id="BARX01000032">
    <property type="protein sequence ID" value="GAD03719.1"/>
    <property type="molecule type" value="Genomic_DNA"/>
</dbReference>
<dbReference type="SUPFAM" id="SSF52402">
    <property type="entry name" value="Adenine nucleotide alpha hydrolases-like"/>
    <property type="match status" value="1"/>
</dbReference>
<evidence type="ECO:0000256" key="10">
    <source>
        <dbReference type="HAMAP-Rule" id="MF_00005"/>
    </source>
</evidence>
<feature type="binding site" evidence="10">
    <location>
        <position position="122"/>
    </location>
    <ligand>
        <name>L-aspartate</name>
        <dbReference type="ChEBI" id="CHEBI:29991"/>
    </ligand>
</feature>
<keyword evidence="14" id="KW-1185">Reference proteome</keyword>
<dbReference type="CDD" id="cd01999">
    <property type="entry name" value="ASS"/>
    <property type="match status" value="1"/>
</dbReference>
<name>R9PQU4_AGAAL</name>
<dbReference type="FunFam" id="1.20.5.470:FF:000005">
    <property type="entry name" value="Argininosuccinate synthase"/>
    <property type="match status" value="1"/>
</dbReference>
<dbReference type="AlphaFoldDB" id="R9PQU4"/>
<feature type="binding site" evidence="10">
    <location>
        <position position="126"/>
    </location>
    <ligand>
        <name>L-aspartate</name>
        <dbReference type="ChEBI" id="CHEBI:29991"/>
    </ligand>
</feature>
<dbReference type="GO" id="GO:0004055">
    <property type="term" value="F:argininosuccinate synthase activity"/>
    <property type="evidence" value="ECO:0007669"/>
    <property type="project" value="UniProtKB-UniRule"/>
</dbReference>
<keyword evidence="6 10" id="KW-0436">Ligase</keyword>
<feature type="binding site" evidence="10">
    <location>
        <position position="90"/>
    </location>
    <ligand>
        <name>L-citrulline</name>
        <dbReference type="ChEBI" id="CHEBI:57743"/>
    </ligand>
</feature>
<dbReference type="RefSeq" id="WP_016403486.1">
    <property type="nucleotide sequence ID" value="NZ_BARX01000032.1"/>
</dbReference>
<dbReference type="EC" id="6.3.4.5" evidence="3 10"/>
<keyword evidence="8 10" id="KW-0547">Nucleotide-binding</keyword>
<dbReference type="Gene3D" id="3.90.1260.10">
    <property type="entry name" value="Argininosuccinate synthetase, chain A, domain 2"/>
    <property type="match status" value="1"/>
</dbReference>
<keyword evidence="9 10" id="KW-0067">ATP-binding</keyword>